<dbReference type="InterPro" id="IPR014718">
    <property type="entry name" value="GH-type_carb-bd"/>
</dbReference>
<organism evidence="1 2">
    <name type="scientific">Shewanella japonica</name>
    <dbReference type="NCBI Taxonomy" id="93973"/>
    <lineage>
        <taxon>Bacteria</taxon>
        <taxon>Pseudomonadati</taxon>
        <taxon>Pseudomonadota</taxon>
        <taxon>Gammaproteobacteria</taxon>
        <taxon>Alteromonadales</taxon>
        <taxon>Shewanellaceae</taxon>
        <taxon>Shewanella</taxon>
    </lineage>
</organism>
<reference evidence="1 2" key="1">
    <citation type="submission" date="2017-03" db="EMBL/GenBank/DDBJ databases">
        <title>Genome sequencing of Shewanella japonica KCTC 22435.</title>
        <authorList>
            <person name="Kim K.M."/>
        </authorList>
    </citation>
    <scope>NUCLEOTIDE SEQUENCE [LARGE SCALE GENOMIC DNA]</scope>
    <source>
        <strain evidence="1 2">KCTC 22435</strain>
    </source>
</reference>
<sequence length="371" mass="41965">MLTLTRSFVKALSGKKETNVEVITLANARVSMSIVPELGAKIVSLKSLTNQYEWLQQSPYSKMSVPEYGDSFINGFDTGGWDECFPSIKQEIYSAEGYKDLALPDHGELWCLPWKITKIIETDNFVTLSLCCQGRQLPYQFTRSITLHKDSHEFVIHYQLVNLGLNPLPYMWSMHPIFAAQPGMQIQLSDNIKQFYTDNGFHRFFNHSESVIHWPYTYAPSNIDSLIENHTFKAGTQALNQPFASQSCDNQRYSQYCCLSYVMDKQSHFASKLFSKPMNNNAQNNLITVALTRDNGAQRCGFSYYSDEVSHVGLWLNYQGWSGSALAPAYVVGLEPCIGGHDSLQQAMTKNEYAQVPASGKHSWSVSCFIE</sequence>
<dbReference type="SUPFAM" id="SSF74650">
    <property type="entry name" value="Galactose mutarotase-like"/>
    <property type="match status" value="1"/>
</dbReference>
<dbReference type="InterPro" id="IPR008183">
    <property type="entry name" value="Aldose_1/G6P_1-epimerase"/>
</dbReference>
<gene>
    <name evidence="1" type="ORF">SJ2017_1937</name>
</gene>
<dbReference type="EMBL" id="CP020472">
    <property type="protein sequence ID" value="ARD22239.1"/>
    <property type="molecule type" value="Genomic_DNA"/>
</dbReference>
<evidence type="ECO:0000313" key="2">
    <source>
        <dbReference type="Proteomes" id="UP000191820"/>
    </source>
</evidence>
<proteinExistence type="predicted"/>
<name>A0ABM6JJQ9_9GAMM</name>
<dbReference type="Pfam" id="PF01263">
    <property type="entry name" value="Aldose_epim"/>
    <property type="match status" value="1"/>
</dbReference>
<dbReference type="Proteomes" id="UP000191820">
    <property type="component" value="Chromosome"/>
</dbReference>
<evidence type="ECO:0008006" key="3">
    <source>
        <dbReference type="Google" id="ProtNLM"/>
    </source>
</evidence>
<accession>A0ABM6JJQ9</accession>
<keyword evidence="2" id="KW-1185">Reference proteome</keyword>
<protein>
    <recommendedName>
        <fullName evidence="3">Aldose 1-epimerase</fullName>
    </recommendedName>
</protein>
<dbReference type="Gene3D" id="2.70.98.10">
    <property type="match status" value="1"/>
</dbReference>
<evidence type="ECO:0000313" key="1">
    <source>
        <dbReference type="EMBL" id="ARD22239.1"/>
    </source>
</evidence>
<dbReference type="InterPro" id="IPR011013">
    <property type="entry name" value="Gal_mutarotase_sf_dom"/>
</dbReference>